<accession>A0A1R3WFL5</accession>
<dbReference type="Pfam" id="PF00348">
    <property type="entry name" value="polyprenyl_synt"/>
    <property type="match status" value="1"/>
</dbReference>
<dbReference type="EMBL" id="FTPS01000001">
    <property type="protein sequence ID" value="SIT76880.1"/>
    <property type="molecule type" value="Genomic_DNA"/>
</dbReference>
<evidence type="ECO:0000313" key="17">
    <source>
        <dbReference type="EMBL" id="SIT76880.1"/>
    </source>
</evidence>
<evidence type="ECO:0000256" key="12">
    <source>
        <dbReference type="ARBA" id="ARBA00023818"/>
    </source>
</evidence>
<dbReference type="GO" id="GO:0015979">
    <property type="term" value="P:photosynthesis"/>
    <property type="evidence" value="ECO:0007669"/>
    <property type="project" value="UniProtKB-KW"/>
</dbReference>
<protein>
    <recommendedName>
        <fullName evidence="12">Geranylgeranyl diphosphate synthase</fullName>
        <ecNumber evidence="4">2.5.1.29</ecNumber>
    </recommendedName>
    <alternativeName>
        <fullName evidence="13">Farnesyltranstransferase</fullName>
    </alternativeName>
</protein>
<keyword evidence="11" id="KW-0414">Isoprene biosynthesis</keyword>
<evidence type="ECO:0000256" key="11">
    <source>
        <dbReference type="ARBA" id="ARBA00023229"/>
    </source>
</evidence>
<dbReference type="SFLD" id="SFLDG01017">
    <property type="entry name" value="Polyprenyl_Transferase_Like"/>
    <property type="match status" value="1"/>
</dbReference>
<keyword evidence="9" id="KW-0460">Magnesium</keyword>
<evidence type="ECO:0000256" key="1">
    <source>
        <dbReference type="ARBA" id="ARBA00001946"/>
    </source>
</evidence>
<evidence type="ECO:0000256" key="9">
    <source>
        <dbReference type="ARBA" id="ARBA00022842"/>
    </source>
</evidence>
<dbReference type="FunFam" id="1.10.600.10:FF:000001">
    <property type="entry name" value="Geranylgeranyl diphosphate synthase"/>
    <property type="match status" value="1"/>
</dbReference>
<keyword evidence="8" id="KW-0125">Carotenoid biosynthesis</keyword>
<keyword evidence="10" id="KW-0149">Chlorophyll biosynthesis</keyword>
<evidence type="ECO:0000256" key="7">
    <source>
        <dbReference type="ARBA" id="ARBA00022723"/>
    </source>
</evidence>
<dbReference type="GO" id="GO:0046872">
    <property type="term" value="F:metal ion binding"/>
    <property type="evidence" value="ECO:0007669"/>
    <property type="project" value="UniProtKB-KW"/>
</dbReference>
<keyword evidence="6 16" id="KW-0808">Transferase</keyword>
<evidence type="ECO:0000256" key="13">
    <source>
        <dbReference type="ARBA" id="ARBA00032052"/>
    </source>
</evidence>
<proteinExistence type="inferred from homology"/>
<dbReference type="Proteomes" id="UP000192455">
    <property type="component" value="Unassembled WGS sequence"/>
</dbReference>
<evidence type="ECO:0000256" key="15">
    <source>
        <dbReference type="ARBA" id="ARBA00054703"/>
    </source>
</evidence>
<dbReference type="Gene3D" id="1.10.600.10">
    <property type="entry name" value="Farnesyl Diphosphate Synthase"/>
    <property type="match status" value="1"/>
</dbReference>
<dbReference type="PANTHER" id="PTHR43281">
    <property type="entry name" value="FARNESYL DIPHOSPHATE SYNTHASE"/>
    <property type="match status" value="1"/>
</dbReference>
<comment type="cofactor">
    <cofactor evidence="1">
        <name>Mg(2+)</name>
        <dbReference type="ChEBI" id="CHEBI:18420"/>
    </cofactor>
</comment>
<evidence type="ECO:0000256" key="4">
    <source>
        <dbReference type="ARBA" id="ARBA00012382"/>
    </source>
</evidence>
<evidence type="ECO:0000256" key="6">
    <source>
        <dbReference type="ARBA" id="ARBA00022679"/>
    </source>
</evidence>
<evidence type="ECO:0000313" key="18">
    <source>
        <dbReference type="Proteomes" id="UP000192455"/>
    </source>
</evidence>
<evidence type="ECO:0000256" key="3">
    <source>
        <dbReference type="ARBA" id="ARBA00006706"/>
    </source>
</evidence>
<keyword evidence="5" id="KW-0602">Photosynthesis</keyword>
<dbReference type="SUPFAM" id="SSF48576">
    <property type="entry name" value="Terpenoid synthases"/>
    <property type="match status" value="1"/>
</dbReference>
<evidence type="ECO:0000256" key="2">
    <source>
        <dbReference type="ARBA" id="ARBA00005221"/>
    </source>
</evidence>
<comment type="function">
    <text evidence="15">Catalyzes the condensation of farnesyl diphosphate (FPP) and isopentenyl diphosphate (IPP) to yield geranylgeranyl diphosphate (GGPP) needed for biosynthesis of carotenoids and diterpenes.</text>
</comment>
<evidence type="ECO:0000256" key="10">
    <source>
        <dbReference type="ARBA" id="ARBA00023171"/>
    </source>
</evidence>
<dbReference type="InterPro" id="IPR008949">
    <property type="entry name" value="Isoprenoid_synthase_dom_sf"/>
</dbReference>
<keyword evidence="7" id="KW-0479">Metal-binding</keyword>
<name>A0A1R3WFL5_9RHOB</name>
<comment type="catalytic activity">
    <reaction evidence="14">
        <text>isopentenyl diphosphate + (2E,6E)-farnesyl diphosphate = (2E,6E,10E)-geranylgeranyl diphosphate + diphosphate</text>
        <dbReference type="Rhea" id="RHEA:17653"/>
        <dbReference type="ChEBI" id="CHEBI:33019"/>
        <dbReference type="ChEBI" id="CHEBI:58756"/>
        <dbReference type="ChEBI" id="CHEBI:128769"/>
        <dbReference type="ChEBI" id="CHEBI:175763"/>
        <dbReference type="EC" id="2.5.1.29"/>
    </reaction>
</comment>
<dbReference type="PROSITE" id="PS00723">
    <property type="entry name" value="POLYPRENYL_SYNTHASE_1"/>
    <property type="match status" value="1"/>
</dbReference>
<evidence type="ECO:0000256" key="8">
    <source>
        <dbReference type="ARBA" id="ARBA00022746"/>
    </source>
</evidence>
<dbReference type="PANTHER" id="PTHR43281:SF1">
    <property type="entry name" value="FARNESYL DIPHOSPHATE SYNTHASE"/>
    <property type="match status" value="1"/>
</dbReference>
<reference evidence="17 18" key="1">
    <citation type="submission" date="2017-01" db="EMBL/GenBank/DDBJ databases">
        <authorList>
            <person name="Mah S.A."/>
            <person name="Swanson W.J."/>
            <person name="Moy G.W."/>
            <person name="Vacquier V.D."/>
        </authorList>
    </citation>
    <scope>NUCLEOTIDE SEQUENCE [LARGE SCALE GENOMIC DNA]</scope>
    <source>
        <strain evidence="17 18">DSM 21219</strain>
    </source>
</reference>
<dbReference type="InterPro" id="IPR033749">
    <property type="entry name" value="Polyprenyl_synt_CS"/>
</dbReference>
<dbReference type="PROSITE" id="PS51257">
    <property type="entry name" value="PROKAR_LIPOPROTEIN"/>
    <property type="match status" value="1"/>
</dbReference>
<dbReference type="SFLD" id="SFLDS00005">
    <property type="entry name" value="Isoprenoid_Synthase_Type_I"/>
    <property type="match status" value="1"/>
</dbReference>
<gene>
    <name evidence="17" type="ORF">SAMN05421849_0616</name>
</gene>
<dbReference type="AlphaFoldDB" id="A0A1R3WFL5"/>
<organism evidence="17 18">
    <name type="scientific">Pontibaca methylaminivorans</name>
    <dbReference type="NCBI Taxonomy" id="515897"/>
    <lineage>
        <taxon>Bacteria</taxon>
        <taxon>Pseudomonadati</taxon>
        <taxon>Pseudomonadota</taxon>
        <taxon>Alphaproteobacteria</taxon>
        <taxon>Rhodobacterales</taxon>
        <taxon>Roseobacteraceae</taxon>
        <taxon>Pontibaca</taxon>
    </lineage>
</organism>
<dbReference type="GO" id="GO:0004311">
    <property type="term" value="F:geranylgeranyl diphosphate synthase activity"/>
    <property type="evidence" value="ECO:0007669"/>
    <property type="project" value="UniProtKB-EC"/>
</dbReference>
<dbReference type="GO" id="GO:0015995">
    <property type="term" value="P:chlorophyll biosynthetic process"/>
    <property type="evidence" value="ECO:0007669"/>
    <property type="project" value="UniProtKB-KW"/>
</dbReference>
<dbReference type="InterPro" id="IPR000092">
    <property type="entry name" value="Polyprenyl_synt"/>
</dbReference>
<comment type="pathway">
    <text evidence="2">Isoprenoid biosynthesis; geranylgeranyl diphosphate biosynthesis; geranylgeranyl diphosphate from farnesyl diphosphate and isopentenyl diphosphate: step 1/1.</text>
</comment>
<dbReference type="GO" id="GO:0016117">
    <property type="term" value="P:carotenoid biosynthetic process"/>
    <property type="evidence" value="ECO:0007669"/>
    <property type="project" value="UniProtKB-KW"/>
</dbReference>
<evidence type="ECO:0000256" key="16">
    <source>
        <dbReference type="RuleBase" id="RU004466"/>
    </source>
</evidence>
<evidence type="ECO:0000256" key="5">
    <source>
        <dbReference type="ARBA" id="ARBA00022531"/>
    </source>
</evidence>
<evidence type="ECO:0000256" key="14">
    <source>
        <dbReference type="ARBA" id="ARBA00048119"/>
    </source>
</evidence>
<sequence length="309" mass="31310">MPDRAAVATAGSEPGAAVMTAGFGACLAAAARRIDAHLGEVLRGFPDHTVTQAMIHAIRGGKGLRGFLVLESAALHDVAPGRAIWPAAAIEAMHGYSLVHDDLPCMDDDHLRRGEPTVHVKWDEATAVLAGDALQALAFELAAHPGAGPGGIRAELALSLARAGGAGGMVMGQALDIAAETAEVPLTLAQITALQAGKTGALIDWAACAGARLAGADPGPFHAYAAALGLAFQIADDILDVEGDADRAGKSLRKDMRAGKATFVSLLGLAGARARAAELAGEACEALAPFGARADGLRAAARFAISRDN</sequence>
<dbReference type="STRING" id="515897.SAMN05421849_0616"/>
<comment type="similarity">
    <text evidence="3 16">Belongs to the FPP/GGPP synthase family.</text>
</comment>
<keyword evidence="18" id="KW-1185">Reference proteome</keyword>
<dbReference type="PROSITE" id="PS00444">
    <property type="entry name" value="POLYPRENYL_SYNTHASE_2"/>
    <property type="match status" value="1"/>
</dbReference>
<dbReference type="EC" id="2.5.1.29" evidence="4"/>